<sequence length="93" mass="10445">MEAECLAQRLGDHQYVETSSITGQNIEKSVQMMAEVVYRNVVEGFYEEFPKLHVDVVNVAGIGHVFCFERRAKPVVMIRGTTAAVFYGDTTND</sequence>
<gene>
    <name evidence="1" type="ORF">ECPE_LOCUS13413</name>
</gene>
<evidence type="ECO:0000313" key="1">
    <source>
        <dbReference type="EMBL" id="VDP90685.1"/>
    </source>
</evidence>
<organism evidence="1 2">
    <name type="scientific">Echinostoma caproni</name>
    <dbReference type="NCBI Taxonomy" id="27848"/>
    <lineage>
        <taxon>Eukaryota</taxon>
        <taxon>Metazoa</taxon>
        <taxon>Spiralia</taxon>
        <taxon>Lophotrochozoa</taxon>
        <taxon>Platyhelminthes</taxon>
        <taxon>Trematoda</taxon>
        <taxon>Digenea</taxon>
        <taxon>Plagiorchiida</taxon>
        <taxon>Echinostomata</taxon>
        <taxon>Echinostomatoidea</taxon>
        <taxon>Echinostomatidae</taxon>
        <taxon>Echinostoma</taxon>
    </lineage>
</organism>
<dbReference type="OrthoDB" id="6282818at2759"/>
<proteinExistence type="predicted"/>
<dbReference type="Proteomes" id="UP000272942">
    <property type="component" value="Unassembled WGS sequence"/>
</dbReference>
<name>A0A3P8IQN9_9TREM</name>
<keyword evidence="2" id="KW-1185">Reference proteome</keyword>
<reference evidence="1 2" key="1">
    <citation type="submission" date="2018-11" db="EMBL/GenBank/DDBJ databases">
        <authorList>
            <consortium name="Pathogen Informatics"/>
        </authorList>
    </citation>
    <scope>NUCLEOTIDE SEQUENCE [LARGE SCALE GENOMIC DNA]</scope>
    <source>
        <strain evidence="1 2">Egypt</strain>
    </source>
</reference>
<accession>A0A3P8IQN9</accession>
<protein>
    <submittedName>
        <fullName evidence="1">Uncharacterized protein</fullName>
    </submittedName>
</protein>
<dbReference type="AlphaFoldDB" id="A0A3P8IQN9"/>
<dbReference type="EMBL" id="UZAN01055034">
    <property type="protein sequence ID" value="VDP90685.1"/>
    <property type="molecule type" value="Genomic_DNA"/>
</dbReference>
<evidence type="ECO:0000313" key="2">
    <source>
        <dbReference type="Proteomes" id="UP000272942"/>
    </source>
</evidence>